<dbReference type="WBParaSite" id="TCNE_0001322201-mRNA-1">
    <property type="protein sequence ID" value="TCNE_0001322201-mRNA-1"/>
    <property type="gene ID" value="TCNE_0001322201"/>
</dbReference>
<feature type="region of interest" description="Disordered" evidence="1">
    <location>
        <begin position="386"/>
        <end position="408"/>
    </location>
</feature>
<evidence type="ECO:0000256" key="1">
    <source>
        <dbReference type="SAM" id="MobiDB-lite"/>
    </source>
</evidence>
<evidence type="ECO:0000313" key="4">
    <source>
        <dbReference type="WBParaSite" id="TCNE_0001322201-mRNA-1"/>
    </source>
</evidence>
<sequence>MGMREASDGLLRPKRGSSSPPIMTGKLAAEVEGSENANSIRIDEEKKRGRRAKKLLKKTLDLKASADSVGNSEDAHVSKPTSKSEYSKDDYCVPSFSLLRYYDPASDGFYYENMGSRGWRRRMPISAQKRHKMEQEIYAAFLRDPSQFAYLQTDAYGFAPGVNGVTAAYCAAPQIKYYDPASDGYYFEMPSVDGWKKRQPNSSSSSSSGPGSSTSRFNYKGADFLRSEFPHHEQSQVTSYGAALARGQLPPAYTLADSAVYSQDPFSSDASSMSTLSSLSEGTPTPPPRTQISTSNERNGSLFPDGSSLDDYFAEQYDRTLQLDEVGCYCIIFMDRSHSKFMVAYEDGNEGIRSGNPAEHNVRSCPFYTMEPATYADVAATSSAAEDLENTTSSNKVTYEESNEDIRSRKPAAHHLPSRAFYTMEPAAYADVVATSCAVEDLENTPPNKEVMFKRPGTLHLRTALVEDGQNSESELNDRKKRNCHELLRNFNADKFIADMGYYGSNVERVLRDLAALKTPVAPPTVCSADSPHTPAVCSDLPSWARAPERQTNVSDDWWLGDTSGAYIDDIWSRDVSTCSNAKSKLSIWRDAELLTAVPCDNN</sequence>
<feature type="region of interest" description="Disordered" evidence="1">
    <location>
        <begin position="271"/>
        <end position="304"/>
    </location>
</feature>
<protein>
    <submittedName>
        <fullName evidence="4">OCRE domain-containing protein</fullName>
    </submittedName>
</protein>
<dbReference type="EMBL" id="UYWY01021620">
    <property type="protein sequence ID" value="VDM44543.1"/>
    <property type="molecule type" value="Genomic_DNA"/>
</dbReference>
<name>A0A183UXK2_TOXCA</name>
<proteinExistence type="predicted"/>
<gene>
    <name evidence="2" type="ORF">TCNE_LOCUS13222</name>
</gene>
<organism evidence="3 4">
    <name type="scientific">Toxocara canis</name>
    <name type="common">Canine roundworm</name>
    <dbReference type="NCBI Taxonomy" id="6265"/>
    <lineage>
        <taxon>Eukaryota</taxon>
        <taxon>Metazoa</taxon>
        <taxon>Ecdysozoa</taxon>
        <taxon>Nematoda</taxon>
        <taxon>Chromadorea</taxon>
        <taxon>Rhabditida</taxon>
        <taxon>Spirurina</taxon>
        <taxon>Ascaridomorpha</taxon>
        <taxon>Ascaridoidea</taxon>
        <taxon>Toxocaridae</taxon>
        <taxon>Toxocara</taxon>
    </lineage>
</organism>
<reference evidence="2 3" key="2">
    <citation type="submission" date="2018-11" db="EMBL/GenBank/DDBJ databases">
        <authorList>
            <consortium name="Pathogen Informatics"/>
        </authorList>
    </citation>
    <scope>NUCLEOTIDE SEQUENCE [LARGE SCALE GENOMIC DNA]</scope>
</reference>
<dbReference type="AlphaFoldDB" id="A0A183UXK2"/>
<feature type="compositionally biased region" description="Low complexity" evidence="1">
    <location>
        <begin position="271"/>
        <end position="280"/>
    </location>
</feature>
<feature type="region of interest" description="Disordered" evidence="1">
    <location>
        <begin position="63"/>
        <end position="87"/>
    </location>
</feature>
<feature type="compositionally biased region" description="Polar residues" evidence="1">
    <location>
        <begin position="290"/>
        <end position="299"/>
    </location>
</feature>
<reference evidence="4" key="1">
    <citation type="submission" date="2016-06" db="UniProtKB">
        <authorList>
            <consortium name="WormBaseParasite"/>
        </authorList>
    </citation>
    <scope>IDENTIFICATION</scope>
</reference>
<accession>A0A183UXK2</accession>
<evidence type="ECO:0000313" key="3">
    <source>
        <dbReference type="Proteomes" id="UP000050794"/>
    </source>
</evidence>
<evidence type="ECO:0000313" key="2">
    <source>
        <dbReference type="EMBL" id="VDM44543.1"/>
    </source>
</evidence>
<dbReference type="Proteomes" id="UP000050794">
    <property type="component" value="Unassembled WGS sequence"/>
</dbReference>
<keyword evidence="3" id="KW-1185">Reference proteome</keyword>
<feature type="region of interest" description="Disordered" evidence="1">
    <location>
        <begin position="1"/>
        <end position="48"/>
    </location>
</feature>
<feature type="compositionally biased region" description="Polar residues" evidence="1">
    <location>
        <begin position="386"/>
        <end position="397"/>
    </location>
</feature>